<evidence type="ECO:0000256" key="1">
    <source>
        <dbReference type="ARBA" id="ARBA00007358"/>
    </source>
</evidence>
<reference evidence="7" key="2">
    <citation type="submission" date="2020-09" db="EMBL/GenBank/DDBJ databases">
        <authorList>
            <person name="Sun Q."/>
            <person name="Ohkuma M."/>
        </authorList>
    </citation>
    <scope>NUCLEOTIDE SEQUENCE</scope>
    <source>
        <strain evidence="7">JCM 14359</strain>
    </source>
</reference>
<dbReference type="Pfam" id="PF00465">
    <property type="entry name" value="Fe-ADH"/>
    <property type="match status" value="1"/>
</dbReference>
<evidence type="ECO:0000256" key="2">
    <source>
        <dbReference type="ARBA" id="ARBA00023002"/>
    </source>
</evidence>
<feature type="region of interest" description="Disordered" evidence="4">
    <location>
        <begin position="347"/>
        <end position="377"/>
    </location>
</feature>
<organism evidence="7 8">
    <name type="scientific">Halobellus salinus</name>
    <dbReference type="NCBI Taxonomy" id="931585"/>
    <lineage>
        <taxon>Archaea</taxon>
        <taxon>Methanobacteriati</taxon>
        <taxon>Methanobacteriota</taxon>
        <taxon>Stenosarchaea group</taxon>
        <taxon>Halobacteria</taxon>
        <taxon>Halobacteriales</taxon>
        <taxon>Haloferacaceae</taxon>
        <taxon>Halobellus</taxon>
    </lineage>
</organism>
<dbReference type="Gene3D" id="1.20.1090.10">
    <property type="entry name" value="Dehydroquinate synthase-like - alpha domain"/>
    <property type="match status" value="1"/>
</dbReference>
<sequence length="397" mass="41186">MTESLEAWNAPNRMLFGWGAVSELGSYVAELGGTRPFLVTDEGVLNAGVLDPVRESLSAAGLEYEVWSGVQPDPTDEVVHAAADAYAAADSDFMMGIGGGSSIDTAKAASVLATNDGHILTFEGGGNVPNPTPPTAYVPTTAGTGSEVGHWTIVTDSDTDVKEEIGDPHLLADLALVDPELTASAPAPVKAATGMDVLTHAIEAYVSINAQSPTSALALDSIETVGAHLPHAVEYRGGDREALTAMARASMQAGMAFNGAGLGAVHAISHQVGASFGVPHGLANAIILPYVMEYNLPQVPELMVDIAEALGEDVDRAKPAALEGRKAVAAVRRVGDAVRIPETLAETDAEQAATPRLAEQALDDGSLTGNPRTTDADDLERILERAFNGELAYVEED</sequence>
<dbReference type="SUPFAM" id="SSF56796">
    <property type="entry name" value="Dehydroquinate synthase-like"/>
    <property type="match status" value="1"/>
</dbReference>
<dbReference type="GO" id="GO:0046872">
    <property type="term" value="F:metal ion binding"/>
    <property type="evidence" value="ECO:0007669"/>
    <property type="project" value="InterPro"/>
</dbReference>
<dbReference type="InterPro" id="IPR018211">
    <property type="entry name" value="ADH_Fe_CS"/>
</dbReference>
<dbReference type="PROSITE" id="PS00060">
    <property type="entry name" value="ADH_IRON_2"/>
    <property type="match status" value="1"/>
</dbReference>
<reference evidence="7" key="1">
    <citation type="journal article" date="2014" name="Int. J. Syst. Evol. Microbiol.">
        <title>Complete genome sequence of Corynebacterium casei LMG S-19264T (=DSM 44701T), isolated from a smear-ripened cheese.</title>
        <authorList>
            <consortium name="US DOE Joint Genome Institute (JGI-PGF)"/>
            <person name="Walter F."/>
            <person name="Albersmeier A."/>
            <person name="Kalinowski J."/>
            <person name="Ruckert C."/>
        </authorList>
    </citation>
    <scope>NUCLEOTIDE SEQUENCE</scope>
    <source>
        <strain evidence="7">JCM 14359</strain>
    </source>
</reference>
<dbReference type="InterPro" id="IPR039697">
    <property type="entry name" value="Alcohol_dehydrogenase_Fe"/>
</dbReference>
<dbReference type="PANTHER" id="PTHR11496:SF102">
    <property type="entry name" value="ALCOHOL DEHYDROGENASE 4"/>
    <property type="match status" value="1"/>
</dbReference>
<dbReference type="CDD" id="cd08551">
    <property type="entry name" value="Fe-ADH"/>
    <property type="match status" value="1"/>
</dbReference>
<dbReference type="EMBL" id="BMOC01000003">
    <property type="protein sequence ID" value="GGJ00982.1"/>
    <property type="molecule type" value="Genomic_DNA"/>
</dbReference>
<dbReference type="PROSITE" id="PS00913">
    <property type="entry name" value="ADH_IRON_1"/>
    <property type="match status" value="1"/>
</dbReference>
<dbReference type="Gene3D" id="3.40.50.1970">
    <property type="match status" value="1"/>
</dbReference>
<evidence type="ECO:0000259" key="6">
    <source>
        <dbReference type="Pfam" id="PF25137"/>
    </source>
</evidence>
<feature type="domain" description="Fe-containing alcohol dehydrogenase-like C-terminal" evidence="6">
    <location>
        <begin position="191"/>
        <end position="387"/>
    </location>
</feature>
<keyword evidence="8" id="KW-1185">Reference proteome</keyword>
<gene>
    <name evidence="7" type="ORF">GCM10008995_08570</name>
</gene>
<dbReference type="FunFam" id="3.40.50.1970:FF:000003">
    <property type="entry name" value="Alcohol dehydrogenase, iron-containing"/>
    <property type="match status" value="1"/>
</dbReference>
<dbReference type="FunFam" id="1.20.1090.10:FF:000001">
    <property type="entry name" value="Aldehyde-alcohol dehydrogenase"/>
    <property type="match status" value="1"/>
</dbReference>
<evidence type="ECO:0000313" key="8">
    <source>
        <dbReference type="Proteomes" id="UP000653099"/>
    </source>
</evidence>
<comment type="similarity">
    <text evidence="1">Belongs to the iron-containing alcohol dehydrogenase family.</text>
</comment>
<proteinExistence type="inferred from homology"/>
<dbReference type="PANTHER" id="PTHR11496">
    <property type="entry name" value="ALCOHOL DEHYDROGENASE"/>
    <property type="match status" value="1"/>
</dbReference>
<evidence type="ECO:0000256" key="4">
    <source>
        <dbReference type="SAM" id="MobiDB-lite"/>
    </source>
</evidence>
<keyword evidence="2" id="KW-0560">Oxidoreductase</keyword>
<dbReference type="Pfam" id="PF25137">
    <property type="entry name" value="ADH_Fe_C"/>
    <property type="match status" value="1"/>
</dbReference>
<dbReference type="Proteomes" id="UP000653099">
    <property type="component" value="Unassembled WGS sequence"/>
</dbReference>
<dbReference type="OrthoDB" id="57329at2157"/>
<protein>
    <submittedName>
        <fullName evidence="7">Alcohol dehydrogenase</fullName>
    </submittedName>
</protein>
<evidence type="ECO:0000259" key="5">
    <source>
        <dbReference type="Pfam" id="PF00465"/>
    </source>
</evidence>
<comment type="caution">
    <text evidence="7">The sequence shown here is derived from an EMBL/GenBank/DDBJ whole genome shotgun (WGS) entry which is preliminary data.</text>
</comment>
<dbReference type="RefSeq" id="WP_188786149.1">
    <property type="nucleotide sequence ID" value="NZ_BMOC01000003.1"/>
</dbReference>
<name>A0A830E848_9EURY</name>
<feature type="domain" description="Alcohol dehydrogenase iron-type/glycerol dehydrogenase GldA" evidence="5">
    <location>
        <begin position="11"/>
        <end position="179"/>
    </location>
</feature>
<accession>A0A830E848</accession>
<evidence type="ECO:0000256" key="3">
    <source>
        <dbReference type="ARBA" id="ARBA00023027"/>
    </source>
</evidence>
<dbReference type="AlphaFoldDB" id="A0A830E848"/>
<dbReference type="InterPro" id="IPR056798">
    <property type="entry name" value="ADH_Fe_C"/>
</dbReference>
<dbReference type="GO" id="GO:0004022">
    <property type="term" value="F:alcohol dehydrogenase (NAD+) activity"/>
    <property type="evidence" value="ECO:0007669"/>
    <property type="project" value="TreeGrafter"/>
</dbReference>
<evidence type="ECO:0000313" key="7">
    <source>
        <dbReference type="EMBL" id="GGJ00982.1"/>
    </source>
</evidence>
<dbReference type="InterPro" id="IPR001670">
    <property type="entry name" value="ADH_Fe/GldA"/>
</dbReference>
<keyword evidence="3" id="KW-0520">NAD</keyword>